<comment type="caution">
    <text evidence="2">The sequence shown here is derived from an EMBL/GenBank/DDBJ whole genome shotgun (WGS) entry which is preliminary data.</text>
</comment>
<dbReference type="EMBL" id="JAHVHU010000002">
    <property type="protein sequence ID" value="MBY5956680.1"/>
    <property type="molecule type" value="Genomic_DNA"/>
</dbReference>
<dbReference type="GO" id="GO:0016491">
    <property type="term" value="F:oxidoreductase activity"/>
    <property type="evidence" value="ECO:0007669"/>
    <property type="project" value="InterPro"/>
</dbReference>
<evidence type="ECO:0000313" key="3">
    <source>
        <dbReference type="Proteomes" id="UP000753961"/>
    </source>
</evidence>
<dbReference type="Gene3D" id="3.40.50.360">
    <property type="match status" value="1"/>
</dbReference>
<proteinExistence type="predicted"/>
<dbReference type="RefSeq" id="WP_222578203.1">
    <property type="nucleotide sequence ID" value="NZ_JAHVHU010000002.1"/>
</dbReference>
<sequence>MKYNLKVIVASTRPGRKGMAIAEWFLDVLKDFSEFEVELLDLKAVDLPFLDEAEHPRSQKYENDHTKKWSAVIAEADAFVVVTPEYNHGPPASIVNALDFLSKEWAEKPMAFVSYGGVSAGTRAVVRLLPSVVALGMMPIPQAVNIPFFAQFIDSDGKFEGNQISEKAARNMVNELIRWTTALKGMRVVS</sequence>
<dbReference type="PANTHER" id="PTHR30543">
    <property type="entry name" value="CHROMATE REDUCTASE"/>
    <property type="match status" value="1"/>
</dbReference>
<dbReference type="AlphaFoldDB" id="A0A953HQS3"/>
<dbReference type="Pfam" id="PF03358">
    <property type="entry name" value="FMN_red"/>
    <property type="match status" value="1"/>
</dbReference>
<reference evidence="2" key="1">
    <citation type="submission" date="2021-06" db="EMBL/GenBank/DDBJ databases">
        <title>44 bacteria genomes isolated from Dapeng, Shenzhen.</title>
        <authorList>
            <person name="Zheng W."/>
            <person name="Yu S."/>
            <person name="Huang Y."/>
        </authorList>
    </citation>
    <scope>NUCLEOTIDE SEQUENCE</scope>
    <source>
        <strain evidence="2">DP5N28-2</strain>
    </source>
</reference>
<keyword evidence="3" id="KW-1185">Reference proteome</keyword>
<dbReference type="Proteomes" id="UP000753961">
    <property type="component" value="Unassembled WGS sequence"/>
</dbReference>
<accession>A0A953HQS3</accession>
<organism evidence="2 3">
    <name type="scientific">Membranihabitans marinus</name>
    <dbReference type="NCBI Taxonomy" id="1227546"/>
    <lineage>
        <taxon>Bacteria</taxon>
        <taxon>Pseudomonadati</taxon>
        <taxon>Bacteroidota</taxon>
        <taxon>Saprospiria</taxon>
        <taxon>Saprospirales</taxon>
        <taxon>Saprospiraceae</taxon>
        <taxon>Membranihabitans</taxon>
    </lineage>
</organism>
<dbReference type="InterPro" id="IPR029039">
    <property type="entry name" value="Flavoprotein-like_sf"/>
</dbReference>
<dbReference type="GO" id="GO:0010181">
    <property type="term" value="F:FMN binding"/>
    <property type="evidence" value="ECO:0007669"/>
    <property type="project" value="TreeGrafter"/>
</dbReference>
<protein>
    <submittedName>
        <fullName evidence="2">NAD(P)H-dependent oxidoreductase</fullName>
    </submittedName>
</protein>
<dbReference type="InterPro" id="IPR005025">
    <property type="entry name" value="FMN_Rdtase-like_dom"/>
</dbReference>
<feature type="domain" description="NADPH-dependent FMN reductase-like" evidence="1">
    <location>
        <begin position="7"/>
        <end position="149"/>
    </location>
</feature>
<dbReference type="InterPro" id="IPR050712">
    <property type="entry name" value="NAD(P)H-dep_reductase"/>
</dbReference>
<gene>
    <name evidence="2" type="ORF">KUV50_00940</name>
</gene>
<dbReference type="SUPFAM" id="SSF52218">
    <property type="entry name" value="Flavoproteins"/>
    <property type="match status" value="1"/>
</dbReference>
<dbReference type="GO" id="GO:0005829">
    <property type="term" value="C:cytosol"/>
    <property type="evidence" value="ECO:0007669"/>
    <property type="project" value="TreeGrafter"/>
</dbReference>
<name>A0A953HQS3_9BACT</name>
<evidence type="ECO:0000259" key="1">
    <source>
        <dbReference type="Pfam" id="PF03358"/>
    </source>
</evidence>
<dbReference type="PANTHER" id="PTHR30543:SF21">
    <property type="entry name" value="NAD(P)H-DEPENDENT FMN REDUCTASE LOT6"/>
    <property type="match status" value="1"/>
</dbReference>
<evidence type="ECO:0000313" key="2">
    <source>
        <dbReference type="EMBL" id="MBY5956680.1"/>
    </source>
</evidence>